<feature type="region of interest" description="Disordered" evidence="8">
    <location>
        <begin position="364"/>
        <end position="447"/>
    </location>
</feature>
<feature type="compositionally biased region" description="Polar residues" evidence="8">
    <location>
        <begin position="1"/>
        <end position="19"/>
    </location>
</feature>
<evidence type="ECO:0000313" key="10">
    <source>
        <dbReference type="EMBL" id="RNA14061.1"/>
    </source>
</evidence>
<protein>
    <submittedName>
        <fullName evidence="10">Homeobox aristaless-like 4</fullName>
    </submittedName>
</protein>
<feature type="region of interest" description="Disordered" evidence="8">
    <location>
        <begin position="209"/>
        <end position="264"/>
    </location>
</feature>
<gene>
    <name evidence="10" type="ORF">BpHYR1_006903</name>
</gene>
<dbReference type="CDD" id="cd00086">
    <property type="entry name" value="homeodomain"/>
    <property type="match status" value="1"/>
</dbReference>
<evidence type="ECO:0000256" key="5">
    <source>
        <dbReference type="ARBA" id="ARBA00023242"/>
    </source>
</evidence>
<feature type="region of interest" description="Disordered" evidence="8">
    <location>
        <begin position="72"/>
        <end position="156"/>
    </location>
</feature>
<evidence type="ECO:0000256" key="7">
    <source>
        <dbReference type="RuleBase" id="RU000682"/>
    </source>
</evidence>
<sequence length="447" mass="49435">MNSNLTSTSSPNATTSLLMPSSPMDPYLKRKDFDAKAIKHPANFHIPFAAAAAYYYGNSNLNEAAQFFLLQQQHHHHQQQQHQGFMRPHEARGECKSRSPSPAKTKPSKDRHSDNESNEDFDEEELSDSGSHVDVSESAGGYTMSGHCSSARSRKQRRYRTTFTSFQLDELEKAFHRTHYPDVFTREELAMKIELTEARVQVWFQNRRAKWRKREKVPNSASSSSSSSSNSSNNQAAPFAPPATLNPTSNSTQANTVPHKPYQPNNMIQAAQKSAPLPAPYMNPYLFPNAKSMPPAPSYVPAGAMSPNDFKSSGPMPSFQHQSFMHPATTNMLIPPWFNSLLNSGQNPYLNAALSQYLNAAAYLSPSSTSSSPSETSKSGSSPDKLSIASILPELNEDTSLPSKKIRLDSPSYKNESSQDEENSDTKRKDLDSGGSVCKMAKTNQVD</sequence>
<evidence type="ECO:0000259" key="9">
    <source>
        <dbReference type="PROSITE" id="PS50071"/>
    </source>
</evidence>
<reference evidence="10 11" key="1">
    <citation type="journal article" date="2018" name="Sci. Rep.">
        <title>Genomic signatures of local adaptation to the degree of environmental predictability in rotifers.</title>
        <authorList>
            <person name="Franch-Gras L."/>
            <person name="Hahn C."/>
            <person name="Garcia-Roger E.M."/>
            <person name="Carmona M.J."/>
            <person name="Serra M."/>
            <person name="Gomez A."/>
        </authorList>
    </citation>
    <scope>NUCLEOTIDE SEQUENCE [LARGE SCALE GENOMIC DNA]</scope>
    <source>
        <strain evidence="10">HYR1</strain>
    </source>
</reference>
<evidence type="ECO:0000313" key="11">
    <source>
        <dbReference type="Proteomes" id="UP000276133"/>
    </source>
</evidence>
<dbReference type="Pfam" id="PF00046">
    <property type="entry name" value="Homeodomain"/>
    <property type="match status" value="1"/>
</dbReference>
<dbReference type="STRING" id="10195.A0A3M7QSM2"/>
<evidence type="ECO:0000256" key="6">
    <source>
        <dbReference type="PROSITE-ProRule" id="PRU00108"/>
    </source>
</evidence>
<keyword evidence="2" id="KW-0217">Developmental protein</keyword>
<dbReference type="InterPro" id="IPR001356">
    <property type="entry name" value="HD"/>
</dbReference>
<keyword evidence="11" id="KW-1185">Reference proteome</keyword>
<name>A0A3M7QSM2_BRAPC</name>
<dbReference type="PROSITE" id="PS00027">
    <property type="entry name" value="HOMEOBOX_1"/>
    <property type="match status" value="1"/>
</dbReference>
<dbReference type="OrthoDB" id="10538239at2759"/>
<keyword evidence="3 6" id="KW-0238">DNA-binding</keyword>
<organism evidence="10 11">
    <name type="scientific">Brachionus plicatilis</name>
    <name type="common">Marine rotifer</name>
    <name type="synonym">Brachionus muelleri</name>
    <dbReference type="NCBI Taxonomy" id="10195"/>
    <lineage>
        <taxon>Eukaryota</taxon>
        <taxon>Metazoa</taxon>
        <taxon>Spiralia</taxon>
        <taxon>Gnathifera</taxon>
        <taxon>Rotifera</taxon>
        <taxon>Eurotatoria</taxon>
        <taxon>Monogononta</taxon>
        <taxon>Pseudotrocha</taxon>
        <taxon>Ploima</taxon>
        <taxon>Brachionidae</taxon>
        <taxon>Brachionus</taxon>
    </lineage>
</organism>
<dbReference type="AlphaFoldDB" id="A0A3M7QSM2"/>
<dbReference type="PANTHER" id="PTHR24329">
    <property type="entry name" value="HOMEOBOX PROTEIN ARISTALESS"/>
    <property type="match status" value="1"/>
</dbReference>
<comment type="subcellular location">
    <subcellularLocation>
        <location evidence="1 6 7">Nucleus</location>
    </subcellularLocation>
</comment>
<dbReference type="SUPFAM" id="SSF46689">
    <property type="entry name" value="Homeodomain-like"/>
    <property type="match status" value="1"/>
</dbReference>
<dbReference type="InterPro" id="IPR050649">
    <property type="entry name" value="Paired_Homeobox_TFs"/>
</dbReference>
<dbReference type="GO" id="GO:0000977">
    <property type="term" value="F:RNA polymerase II transcription regulatory region sequence-specific DNA binding"/>
    <property type="evidence" value="ECO:0007669"/>
    <property type="project" value="TreeGrafter"/>
</dbReference>
<evidence type="ECO:0000256" key="2">
    <source>
        <dbReference type="ARBA" id="ARBA00022473"/>
    </source>
</evidence>
<feature type="compositionally biased region" description="Polar residues" evidence="8">
    <location>
        <begin position="245"/>
        <end position="256"/>
    </location>
</feature>
<dbReference type="Proteomes" id="UP000276133">
    <property type="component" value="Unassembled WGS sequence"/>
</dbReference>
<dbReference type="GO" id="GO:0005634">
    <property type="term" value="C:nucleus"/>
    <property type="evidence" value="ECO:0007669"/>
    <property type="project" value="UniProtKB-SubCell"/>
</dbReference>
<dbReference type="EMBL" id="REGN01005265">
    <property type="protein sequence ID" value="RNA14061.1"/>
    <property type="molecule type" value="Genomic_DNA"/>
</dbReference>
<comment type="caution">
    <text evidence="10">The sequence shown here is derived from an EMBL/GenBank/DDBJ whole genome shotgun (WGS) entry which is preliminary data.</text>
</comment>
<feature type="domain" description="Homeobox" evidence="9">
    <location>
        <begin position="154"/>
        <end position="214"/>
    </location>
</feature>
<dbReference type="FunFam" id="1.10.10.60:FF:000102">
    <property type="entry name" value="Aristaless related homeobox"/>
    <property type="match status" value="1"/>
</dbReference>
<feature type="compositionally biased region" description="Acidic residues" evidence="8">
    <location>
        <begin position="116"/>
        <end position="127"/>
    </location>
</feature>
<keyword evidence="4 6" id="KW-0371">Homeobox</keyword>
<evidence type="ECO:0000256" key="4">
    <source>
        <dbReference type="ARBA" id="ARBA00023155"/>
    </source>
</evidence>
<evidence type="ECO:0000256" key="8">
    <source>
        <dbReference type="SAM" id="MobiDB-lite"/>
    </source>
</evidence>
<dbReference type="PROSITE" id="PS50071">
    <property type="entry name" value="HOMEOBOX_2"/>
    <property type="match status" value="1"/>
</dbReference>
<feature type="compositionally biased region" description="Low complexity" evidence="8">
    <location>
        <begin position="218"/>
        <end position="238"/>
    </location>
</feature>
<feature type="compositionally biased region" description="Low complexity" evidence="8">
    <location>
        <begin position="365"/>
        <end position="383"/>
    </location>
</feature>
<dbReference type="InterPro" id="IPR017970">
    <property type="entry name" value="Homeobox_CS"/>
</dbReference>
<dbReference type="Gene3D" id="1.10.10.60">
    <property type="entry name" value="Homeodomain-like"/>
    <property type="match status" value="1"/>
</dbReference>
<evidence type="ECO:0000256" key="1">
    <source>
        <dbReference type="ARBA" id="ARBA00004123"/>
    </source>
</evidence>
<keyword evidence="5 6" id="KW-0539">Nucleus</keyword>
<feature type="compositionally biased region" description="Basic and acidic residues" evidence="8">
    <location>
        <begin position="87"/>
        <end position="97"/>
    </location>
</feature>
<evidence type="ECO:0000256" key="3">
    <source>
        <dbReference type="ARBA" id="ARBA00023125"/>
    </source>
</evidence>
<dbReference type="PANTHER" id="PTHR24329:SF337">
    <property type="entry name" value="ARISTALESS RELATED HOMEOBOX"/>
    <property type="match status" value="1"/>
</dbReference>
<proteinExistence type="predicted"/>
<feature type="region of interest" description="Disordered" evidence="8">
    <location>
        <begin position="1"/>
        <end position="23"/>
    </location>
</feature>
<feature type="DNA-binding region" description="Homeobox" evidence="6">
    <location>
        <begin position="156"/>
        <end position="215"/>
    </location>
</feature>
<dbReference type="GO" id="GO:0000981">
    <property type="term" value="F:DNA-binding transcription factor activity, RNA polymerase II-specific"/>
    <property type="evidence" value="ECO:0007669"/>
    <property type="project" value="InterPro"/>
</dbReference>
<accession>A0A3M7QSM2</accession>
<dbReference type="SMART" id="SM00389">
    <property type="entry name" value="HOX"/>
    <property type="match status" value="1"/>
</dbReference>
<dbReference type="InterPro" id="IPR009057">
    <property type="entry name" value="Homeodomain-like_sf"/>
</dbReference>